<feature type="transmembrane region" description="Helical" evidence="2">
    <location>
        <begin position="131"/>
        <end position="152"/>
    </location>
</feature>
<feature type="transmembrane region" description="Helical" evidence="2">
    <location>
        <begin position="297"/>
        <end position="317"/>
    </location>
</feature>
<evidence type="ECO:0000313" key="3">
    <source>
        <dbReference type="EMBL" id="PAV15142.1"/>
    </source>
</evidence>
<proteinExistence type="predicted"/>
<evidence type="ECO:0000256" key="1">
    <source>
        <dbReference type="SAM" id="MobiDB-lite"/>
    </source>
</evidence>
<evidence type="ECO:0000313" key="4">
    <source>
        <dbReference type="Proteomes" id="UP000217199"/>
    </source>
</evidence>
<keyword evidence="4" id="KW-1185">Reference proteome</keyword>
<dbReference type="InParanoid" id="A0A286U6F7"/>
<gene>
    <name evidence="3" type="ORF">PNOK_0890300</name>
</gene>
<dbReference type="AlphaFoldDB" id="A0A286U6F7"/>
<feature type="transmembrane region" description="Helical" evidence="2">
    <location>
        <begin position="178"/>
        <end position="206"/>
    </location>
</feature>
<keyword evidence="2" id="KW-0812">Transmembrane</keyword>
<feature type="transmembrane region" description="Helical" evidence="2">
    <location>
        <begin position="269"/>
        <end position="290"/>
    </location>
</feature>
<evidence type="ECO:0008006" key="5">
    <source>
        <dbReference type="Google" id="ProtNLM"/>
    </source>
</evidence>
<accession>A0A286U6F7</accession>
<sequence>MATLSRPVQNVYIPTPPRSVYRQDYDPARPYNPEVDIDPERGKATMFVCICVVVYTNKNGDDFLGRRYRSKAWTRSRTPGGRTVIPRSGSAPRGNPLNLSHRKVMQEQIEAFNEQHGRKLEKTREYIKDTCSLFAVVTIFLASLAAALLSYVNDTFSDRPPTDSSGSPIPTTKKTDDLIVLFLLLAIVTSVISTSFLIIGAIYAIFGPVKKRRPVLSTPIFALLSLVKVLVFPLVRFLRSGVHRDEASTVITDRQVDLLDYAAGRALRFMATALVFALVSVLTFFVALGIYIWADKVVYTSVIVSFVTFIVPPLFFFSVL</sequence>
<keyword evidence="2" id="KW-0472">Membrane</keyword>
<protein>
    <recommendedName>
        <fullName evidence="5">Transmembrane protein</fullName>
    </recommendedName>
</protein>
<name>A0A286U6F7_9AGAM</name>
<evidence type="ECO:0000256" key="2">
    <source>
        <dbReference type="SAM" id="Phobius"/>
    </source>
</evidence>
<keyword evidence="2" id="KW-1133">Transmembrane helix</keyword>
<dbReference type="Proteomes" id="UP000217199">
    <property type="component" value="Unassembled WGS sequence"/>
</dbReference>
<feature type="transmembrane region" description="Helical" evidence="2">
    <location>
        <begin position="218"/>
        <end position="238"/>
    </location>
</feature>
<feature type="region of interest" description="Disordered" evidence="1">
    <location>
        <begin position="75"/>
        <end position="98"/>
    </location>
</feature>
<reference evidence="3 4" key="1">
    <citation type="journal article" date="2017" name="Mol. Ecol.">
        <title>Comparative and population genomic landscape of Phellinus noxius: A hypervariable fungus causing root rot in trees.</title>
        <authorList>
            <person name="Chung C.L."/>
            <person name="Lee T.J."/>
            <person name="Akiba M."/>
            <person name="Lee H.H."/>
            <person name="Kuo T.H."/>
            <person name="Liu D."/>
            <person name="Ke H.M."/>
            <person name="Yokoi T."/>
            <person name="Roa M.B."/>
            <person name="Lu M.J."/>
            <person name="Chang Y.Y."/>
            <person name="Ann P.J."/>
            <person name="Tsai J.N."/>
            <person name="Chen C.Y."/>
            <person name="Tzean S.S."/>
            <person name="Ota Y."/>
            <person name="Hattori T."/>
            <person name="Sahashi N."/>
            <person name="Liou R.F."/>
            <person name="Kikuchi T."/>
            <person name="Tsai I.J."/>
        </authorList>
    </citation>
    <scope>NUCLEOTIDE SEQUENCE [LARGE SCALE GENOMIC DNA]</scope>
    <source>
        <strain evidence="3 4">FFPRI411160</strain>
    </source>
</reference>
<dbReference type="EMBL" id="NBII01000010">
    <property type="protein sequence ID" value="PAV15142.1"/>
    <property type="molecule type" value="Genomic_DNA"/>
</dbReference>
<organism evidence="3 4">
    <name type="scientific">Pyrrhoderma noxium</name>
    <dbReference type="NCBI Taxonomy" id="2282107"/>
    <lineage>
        <taxon>Eukaryota</taxon>
        <taxon>Fungi</taxon>
        <taxon>Dikarya</taxon>
        <taxon>Basidiomycota</taxon>
        <taxon>Agaricomycotina</taxon>
        <taxon>Agaricomycetes</taxon>
        <taxon>Hymenochaetales</taxon>
        <taxon>Hymenochaetaceae</taxon>
        <taxon>Pyrrhoderma</taxon>
    </lineage>
</organism>
<comment type="caution">
    <text evidence="3">The sequence shown here is derived from an EMBL/GenBank/DDBJ whole genome shotgun (WGS) entry which is preliminary data.</text>
</comment>